<protein>
    <submittedName>
        <fullName evidence="5">2-oxoglutarate-Fe(II) type oxidoreductase</fullName>
    </submittedName>
</protein>
<dbReference type="InterPro" id="IPR026992">
    <property type="entry name" value="DIOX_N"/>
</dbReference>
<dbReference type="InterPro" id="IPR027443">
    <property type="entry name" value="IPNS-like_sf"/>
</dbReference>
<name>A0A8T9B061_9HELO</name>
<keyword evidence="2" id="KW-0560">Oxidoreductase</keyword>
<reference evidence="5 6" key="1">
    <citation type="submission" date="2018-05" db="EMBL/GenBank/DDBJ databases">
        <title>Whole genome sequencing for identification of molecular markers to develop diagnostic detection tools for the regulated plant pathogen Lachnellula willkommii.</title>
        <authorList>
            <person name="Giroux E."/>
            <person name="Bilodeau G."/>
        </authorList>
    </citation>
    <scope>NUCLEOTIDE SEQUENCE [LARGE SCALE GENOMIC DNA]</scope>
    <source>
        <strain evidence="5 6">CBS 203.66</strain>
    </source>
</reference>
<keyword evidence="6" id="KW-1185">Reference proteome</keyword>
<accession>A0A8T9B061</accession>
<feature type="domain" description="Fe2OG dioxygenase" evidence="4">
    <location>
        <begin position="169"/>
        <end position="285"/>
    </location>
</feature>
<proteinExistence type="inferred from homology"/>
<dbReference type="InterPro" id="IPR044861">
    <property type="entry name" value="IPNS-like_FE2OG_OXY"/>
</dbReference>
<feature type="compositionally biased region" description="Basic and acidic residues" evidence="3">
    <location>
        <begin position="92"/>
        <end position="105"/>
    </location>
</feature>
<dbReference type="Pfam" id="PF14226">
    <property type="entry name" value="DIOX_N"/>
    <property type="match status" value="1"/>
</dbReference>
<dbReference type="Gene3D" id="2.60.120.330">
    <property type="entry name" value="B-lactam Antibiotic, Isopenicillin N Synthase, Chain"/>
    <property type="match status" value="1"/>
</dbReference>
<dbReference type="SUPFAM" id="SSF51197">
    <property type="entry name" value="Clavaminate synthase-like"/>
    <property type="match status" value="1"/>
</dbReference>
<dbReference type="Proteomes" id="UP000469559">
    <property type="component" value="Unassembled WGS sequence"/>
</dbReference>
<comment type="similarity">
    <text evidence="1 2">Belongs to the iron/ascorbate-dependent oxidoreductase family.</text>
</comment>
<dbReference type="Pfam" id="PF03171">
    <property type="entry name" value="2OG-FeII_Oxy"/>
    <property type="match status" value="1"/>
</dbReference>
<comment type="caution">
    <text evidence="5">The sequence shown here is derived from an EMBL/GenBank/DDBJ whole genome shotgun (WGS) entry which is preliminary data.</text>
</comment>
<evidence type="ECO:0000259" key="4">
    <source>
        <dbReference type="PROSITE" id="PS51471"/>
    </source>
</evidence>
<keyword evidence="2" id="KW-0408">Iron</keyword>
<dbReference type="EMBL" id="QGMF01001174">
    <property type="protein sequence ID" value="TVY12977.1"/>
    <property type="molecule type" value="Genomic_DNA"/>
</dbReference>
<keyword evidence="2" id="KW-0479">Metal-binding</keyword>
<evidence type="ECO:0000256" key="2">
    <source>
        <dbReference type="RuleBase" id="RU003682"/>
    </source>
</evidence>
<dbReference type="GO" id="GO:0016491">
    <property type="term" value="F:oxidoreductase activity"/>
    <property type="evidence" value="ECO:0007669"/>
    <property type="project" value="UniProtKB-KW"/>
</dbReference>
<evidence type="ECO:0000256" key="1">
    <source>
        <dbReference type="ARBA" id="ARBA00008056"/>
    </source>
</evidence>
<dbReference type="GO" id="GO:0046872">
    <property type="term" value="F:metal ion binding"/>
    <property type="evidence" value="ECO:0007669"/>
    <property type="project" value="UniProtKB-KW"/>
</dbReference>
<evidence type="ECO:0000313" key="6">
    <source>
        <dbReference type="Proteomes" id="UP000469559"/>
    </source>
</evidence>
<dbReference type="InterPro" id="IPR005123">
    <property type="entry name" value="Oxoglu/Fe-dep_dioxygenase_dom"/>
</dbReference>
<sequence>MSTLPIPVLDASLFTQGTESQKLQFANNLLAGFQRYSFVKLINHEVPEETVAEIFNWSKKFFKLSAESKKAILHPPGPDPQRGYSALGSEKSAPRPDFKDSRENFDQGPASDLQYPNRWPSEEELPGFRAFMESYFTICEGIALYIMSALELAMGLPKGCFHDRMLAVHGSELRLNRYPEIDIKDLNSGTVSRIWPHTDIGIITLLFQDSVGGLEIEDPDNLGHFEPVIRQGPSEMVLNISATLQRWSNDTLHAGVHQVTIPQEWKGKSEGVVSERYSVAYLAKADRKVSVGTLPEFVPADGTIKYKPISALEFQQERLSTAY</sequence>
<dbReference type="InterPro" id="IPR050231">
    <property type="entry name" value="Iron_ascorbate_oxido_reductase"/>
</dbReference>
<organism evidence="5 6">
    <name type="scientific">Lachnellula arida</name>
    <dbReference type="NCBI Taxonomy" id="1316785"/>
    <lineage>
        <taxon>Eukaryota</taxon>
        <taxon>Fungi</taxon>
        <taxon>Dikarya</taxon>
        <taxon>Ascomycota</taxon>
        <taxon>Pezizomycotina</taxon>
        <taxon>Leotiomycetes</taxon>
        <taxon>Helotiales</taxon>
        <taxon>Lachnaceae</taxon>
        <taxon>Lachnellula</taxon>
    </lineage>
</organism>
<feature type="region of interest" description="Disordered" evidence="3">
    <location>
        <begin position="72"/>
        <end position="116"/>
    </location>
</feature>
<dbReference type="PANTHER" id="PTHR47990">
    <property type="entry name" value="2-OXOGLUTARATE (2OG) AND FE(II)-DEPENDENT OXYGENASE SUPERFAMILY PROTEIN-RELATED"/>
    <property type="match status" value="1"/>
</dbReference>
<evidence type="ECO:0000313" key="5">
    <source>
        <dbReference type="EMBL" id="TVY12977.1"/>
    </source>
</evidence>
<evidence type="ECO:0000256" key="3">
    <source>
        <dbReference type="SAM" id="MobiDB-lite"/>
    </source>
</evidence>
<gene>
    <name evidence="5" type="primary">encD_1</name>
    <name evidence="5" type="ORF">LARI1_G009321</name>
</gene>
<dbReference type="GO" id="GO:0044283">
    <property type="term" value="P:small molecule biosynthetic process"/>
    <property type="evidence" value="ECO:0007669"/>
    <property type="project" value="UniProtKB-ARBA"/>
</dbReference>
<dbReference type="OrthoDB" id="288590at2759"/>
<dbReference type="AlphaFoldDB" id="A0A8T9B061"/>
<dbReference type="PROSITE" id="PS51471">
    <property type="entry name" value="FE2OG_OXY"/>
    <property type="match status" value="1"/>
</dbReference>